<feature type="region of interest" description="Disordered" evidence="2">
    <location>
        <begin position="98"/>
        <end position="133"/>
    </location>
</feature>
<protein>
    <submittedName>
        <fullName evidence="4">Aminoacyl-tRNA hydrolase</fullName>
        <ecNumber evidence="4">3.1.1.29</ecNumber>
    </submittedName>
</protein>
<feature type="compositionally biased region" description="Basic residues" evidence="2">
    <location>
        <begin position="121"/>
        <end position="133"/>
    </location>
</feature>
<dbReference type="GO" id="GO:0003747">
    <property type="term" value="F:translation release factor activity"/>
    <property type="evidence" value="ECO:0007669"/>
    <property type="project" value="InterPro"/>
</dbReference>
<dbReference type="PANTHER" id="PTHR47814">
    <property type="entry name" value="PEPTIDYL-TRNA HYDROLASE ARFB"/>
    <property type="match status" value="1"/>
</dbReference>
<keyword evidence="4" id="KW-0378">Hydrolase</keyword>
<dbReference type="SUPFAM" id="SSF75620">
    <property type="entry name" value="Release factor"/>
    <property type="match status" value="1"/>
</dbReference>
<evidence type="ECO:0000259" key="3">
    <source>
        <dbReference type="PROSITE" id="PS00745"/>
    </source>
</evidence>
<dbReference type="GO" id="GO:0004045">
    <property type="term" value="F:peptidyl-tRNA hydrolase activity"/>
    <property type="evidence" value="ECO:0007669"/>
    <property type="project" value="UniProtKB-EC"/>
</dbReference>
<proteinExistence type="inferred from homology"/>
<evidence type="ECO:0000256" key="1">
    <source>
        <dbReference type="ARBA" id="ARBA00010835"/>
    </source>
</evidence>
<gene>
    <name evidence="4" type="ORF">FHK87_08315</name>
</gene>
<dbReference type="InterPro" id="IPR000352">
    <property type="entry name" value="Pep_chain_release_fac_I"/>
</dbReference>
<dbReference type="GO" id="GO:0043022">
    <property type="term" value="F:ribosome binding"/>
    <property type="evidence" value="ECO:0007669"/>
    <property type="project" value="TreeGrafter"/>
</dbReference>
<name>A0A504JGM4_9FLAO</name>
<dbReference type="PROSITE" id="PS00745">
    <property type="entry name" value="RF_PROK_I"/>
    <property type="match status" value="1"/>
</dbReference>
<dbReference type="Gene3D" id="3.30.160.20">
    <property type="match status" value="1"/>
</dbReference>
<dbReference type="NCBIfam" id="NF006718">
    <property type="entry name" value="PRK09256.1"/>
    <property type="match status" value="1"/>
</dbReference>
<dbReference type="EC" id="3.1.1.29" evidence="4"/>
<reference evidence="4 5" key="1">
    <citation type="submission" date="2019-06" db="EMBL/GenBank/DDBJ databases">
        <authorList>
            <person name="Meng X."/>
        </authorList>
    </citation>
    <scope>NUCLEOTIDE SEQUENCE [LARGE SCALE GENOMIC DNA]</scope>
    <source>
        <strain evidence="4 5">M625</strain>
    </source>
</reference>
<dbReference type="RefSeq" id="WP_140592217.1">
    <property type="nucleotide sequence ID" value="NZ_VFWZ01000002.1"/>
</dbReference>
<dbReference type="AlphaFoldDB" id="A0A504JGM4"/>
<organism evidence="4 5">
    <name type="scientific">Aquimarina algicola</name>
    <dbReference type="NCBI Taxonomy" id="2589995"/>
    <lineage>
        <taxon>Bacteria</taxon>
        <taxon>Pseudomonadati</taxon>
        <taxon>Bacteroidota</taxon>
        <taxon>Flavobacteriia</taxon>
        <taxon>Flavobacteriales</taxon>
        <taxon>Flavobacteriaceae</taxon>
        <taxon>Aquimarina</taxon>
    </lineage>
</organism>
<dbReference type="Pfam" id="PF00472">
    <property type="entry name" value="RF-1"/>
    <property type="match status" value="1"/>
</dbReference>
<dbReference type="InterPro" id="IPR045853">
    <property type="entry name" value="Pep_chain_release_fac_I_sf"/>
</dbReference>
<accession>A0A504JGM4</accession>
<comment type="similarity">
    <text evidence="1">Belongs to the prokaryotic/mitochondrial release factor family.</text>
</comment>
<evidence type="ECO:0000313" key="5">
    <source>
        <dbReference type="Proteomes" id="UP000315540"/>
    </source>
</evidence>
<dbReference type="OrthoDB" id="9815709at2"/>
<evidence type="ECO:0000313" key="4">
    <source>
        <dbReference type="EMBL" id="TPN87575.1"/>
    </source>
</evidence>
<feature type="domain" description="Prokaryotic-type class I peptide chain release factors" evidence="3">
    <location>
        <begin position="16"/>
        <end position="32"/>
    </location>
</feature>
<dbReference type="Proteomes" id="UP000315540">
    <property type="component" value="Unassembled WGS sequence"/>
</dbReference>
<dbReference type="PANTHER" id="PTHR47814:SF1">
    <property type="entry name" value="PEPTIDYL-TRNA HYDROLASE ARFB"/>
    <property type="match status" value="1"/>
</dbReference>
<dbReference type="GO" id="GO:0072344">
    <property type="term" value="P:rescue of stalled ribosome"/>
    <property type="evidence" value="ECO:0007669"/>
    <property type="project" value="TreeGrafter"/>
</dbReference>
<dbReference type="EMBL" id="VFWZ01000002">
    <property type="protein sequence ID" value="TPN87575.1"/>
    <property type="molecule type" value="Genomic_DNA"/>
</dbReference>
<comment type="caution">
    <text evidence="4">The sequence shown here is derived from an EMBL/GenBank/DDBJ whole genome shotgun (WGS) entry which is preliminary data.</text>
</comment>
<evidence type="ECO:0000256" key="2">
    <source>
        <dbReference type="SAM" id="MobiDB-lite"/>
    </source>
</evidence>
<keyword evidence="5" id="KW-1185">Reference proteome</keyword>
<sequence>MNTSIIIKEVIYKAVRSSGAGGQHVNKVSSKVELSFDILASQGLTDEEKLLLSQKLSSRLTKSGTLILQCSDHRSQHRNKELVIKRLFEVLKTNLHIPKKRKSTRPSRAAVKKRLEQKQRQSTKKANRRKPLF</sequence>